<feature type="transmembrane region" description="Helical" evidence="2">
    <location>
        <begin position="148"/>
        <end position="170"/>
    </location>
</feature>
<dbReference type="Gene3D" id="2.60.60.30">
    <property type="entry name" value="sav2460 like domains"/>
    <property type="match status" value="1"/>
</dbReference>
<evidence type="ECO:0000256" key="1">
    <source>
        <dbReference type="SAM" id="MobiDB-lite"/>
    </source>
</evidence>
<comment type="caution">
    <text evidence="3">The sequence shown here is derived from an EMBL/GenBank/DDBJ whole genome shotgun (WGS) entry which is preliminary data.</text>
</comment>
<proteinExistence type="predicted"/>
<evidence type="ECO:0000256" key="2">
    <source>
        <dbReference type="SAM" id="Phobius"/>
    </source>
</evidence>
<keyword evidence="2" id="KW-0812">Transmembrane</keyword>
<reference evidence="4" key="1">
    <citation type="submission" date="2023-07" db="EMBL/GenBank/DDBJ databases">
        <title>Structural and functional analysis of rice phyllospheric bacteria for their antimicrobial properties and defense elicitation against blast disease.</title>
        <authorList>
            <person name="Sahu K.P."/>
            <person name="Asharani P."/>
            <person name="Kumar M."/>
            <person name="Reddy B."/>
            <person name="Kumar A."/>
        </authorList>
    </citation>
    <scope>NUCLEOTIDE SEQUENCE [LARGE SCALE GENOMIC DNA]</scope>
    <source>
        <strain evidence="4">OsEp_Plm_30P10</strain>
    </source>
</reference>
<keyword evidence="4" id="KW-1185">Reference proteome</keyword>
<feature type="compositionally biased region" description="Low complexity" evidence="1">
    <location>
        <begin position="180"/>
        <end position="197"/>
    </location>
</feature>
<dbReference type="RefSeq" id="WP_322543031.1">
    <property type="nucleotide sequence ID" value="NZ_JAOBTT010000001.1"/>
</dbReference>
<evidence type="ECO:0000313" key="3">
    <source>
        <dbReference type="EMBL" id="MDZ7279148.1"/>
    </source>
</evidence>
<accession>A0ABU5LGT0</accession>
<dbReference type="Proteomes" id="UP001288620">
    <property type="component" value="Unassembled WGS sequence"/>
</dbReference>
<keyword evidence="2" id="KW-1133">Transmembrane helix</keyword>
<gene>
    <name evidence="3" type="ORF">N4G40_12855</name>
</gene>
<name>A0ABU5LGT0_9GAMM</name>
<evidence type="ECO:0000313" key="4">
    <source>
        <dbReference type="Proteomes" id="UP001288620"/>
    </source>
</evidence>
<sequence>MQRLIKSAPIESDTLAIYEETVAIIHRYLPPSLALLFATARQNAEGELEWWTARQGLAIAASDLKDAERATLDAKRQAYQETLAGLIEQLFLRGEAKPARALQNLLSESKSQKCYSVGGEPVLVNWSVPLSVTPVAAVTPPRQRSRGLLLALLLLLFFLLIALLIGWFLLHRAPHGDRATMPPAEQTAPPQPTQLTPDNPSTNLGKRKDFGRIKVNLTWRQDANKQPIDLDVAAFIRLKNGRNVAVEALSKYFGAYDTEPFMLLQQDLRDGRDNDGEWLFINGSQWQAIDEVLIYSFIYDGAQNWQGLDATITLSVANQPPVSTTLSPRDARNDVAAIARLKNVEGDIKIERLNDFFPDRETLAKRYGWRFKWTPGASKN</sequence>
<dbReference type="CDD" id="cd06974">
    <property type="entry name" value="TerD_like"/>
    <property type="match status" value="1"/>
</dbReference>
<organism evidence="3 4">
    <name type="scientific">Pantoea eucrina</name>
    <dbReference type="NCBI Taxonomy" id="472693"/>
    <lineage>
        <taxon>Bacteria</taxon>
        <taxon>Pseudomonadati</taxon>
        <taxon>Pseudomonadota</taxon>
        <taxon>Gammaproteobacteria</taxon>
        <taxon>Enterobacterales</taxon>
        <taxon>Erwiniaceae</taxon>
        <taxon>Pantoea</taxon>
    </lineage>
</organism>
<protein>
    <submittedName>
        <fullName evidence="3">Tellurite resistance domain protein</fullName>
    </submittedName>
</protein>
<dbReference type="InterPro" id="IPR003325">
    <property type="entry name" value="TerD"/>
</dbReference>
<feature type="region of interest" description="Disordered" evidence="1">
    <location>
        <begin position="180"/>
        <end position="207"/>
    </location>
</feature>
<dbReference type="EMBL" id="JAOBTT010000001">
    <property type="protein sequence ID" value="MDZ7279148.1"/>
    <property type="molecule type" value="Genomic_DNA"/>
</dbReference>
<keyword evidence="2" id="KW-0472">Membrane</keyword>